<dbReference type="AlphaFoldDB" id="A0A077M6P9"/>
<reference evidence="1 2" key="1">
    <citation type="journal article" date="2013" name="ISME J.">
        <title>A metabolic model for members of the genus Tetrasphaera involved in enhanced biological phosphorus removal.</title>
        <authorList>
            <person name="Kristiansen R."/>
            <person name="Nguyen H.T.T."/>
            <person name="Saunders A.M."/>
            <person name="Nielsen J.L."/>
            <person name="Wimmer R."/>
            <person name="Le V.Q."/>
            <person name="McIlroy S.J."/>
            <person name="Petrovski S."/>
            <person name="Seviour R.J."/>
            <person name="Calteau A."/>
            <person name="Nielsen K.L."/>
            <person name="Nielsen P.H."/>
        </authorList>
    </citation>
    <scope>NUCLEOTIDE SEQUENCE [LARGE SCALE GENOMIC DNA]</scope>
    <source>
        <strain evidence="1 2">T1-X7</strain>
    </source>
</reference>
<dbReference type="Proteomes" id="UP000035721">
    <property type="component" value="Unassembled WGS sequence"/>
</dbReference>
<keyword evidence="2" id="KW-1185">Reference proteome</keyword>
<evidence type="ECO:0000313" key="2">
    <source>
        <dbReference type="Proteomes" id="UP000035721"/>
    </source>
</evidence>
<name>A0A077M6P9_9MICO</name>
<dbReference type="STRING" id="1194083.BN12_600009"/>
<evidence type="ECO:0000313" key="1">
    <source>
        <dbReference type="EMBL" id="CCH79849.1"/>
    </source>
</evidence>
<comment type="caution">
    <text evidence="1">The sequence shown here is derived from an EMBL/GenBank/DDBJ whole genome shotgun (WGS) entry which is preliminary data.</text>
</comment>
<gene>
    <name evidence="1" type="ORF">BN12_600009</name>
</gene>
<protein>
    <submittedName>
        <fullName evidence="1">Uncharacterized protein</fullName>
    </submittedName>
</protein>
<accession>A0A077M6P9</accession>
<organism evidence="1 2">
    <name type="scientific">Nostocoides japonicum T1-X7</name>
    <dbReference type="NCBI Taxonomy" id="1194083"/>
    <lineage>
        <taxon>Bacteria</taxon>
        <taxon>Bacillati</taxon>
        <taxon>Actinomycetota</taxon>
        <taxon>Actinomycetes</taxon>
        <taxon>Micrococcales</taxon>
        <taxon>Intrasporangiaceae</taxon>
        <taxon>Nostocoides</taxon>
    </lineage>
</organism>
<proteinExistence type="predicted"/>
<dbReference type="EMBL" id="CAJB01000393">
    <property type="protein sequence ID" value="CCH79849.1"/>
    <property type="molecule type" value="Genomic_DNA"/>
</dbReference>
<sequence length="57" mass="6426">MTMPPIRKIFMWLVVIFVLYAILTSPTEAANIGSNIVNILKNGIENIFTFFDSLLGH</sequence>